<comment type="caution">
    <text evidence="2">The sequence shown here is derived from an EMBL/GenBank/DDBJ whole genome shotgun (WGS) entry which is preliminary data.</text>
</comment>
<keyword evidence="3" id="KW-1185">Reference proteome</keyword>
<feature type="compositionally biased region" description="Basic residues" evidence="1">
    <location>
        <begin position="82"/>
        <end position="91"/>
    </location>
</feature>
<feature type="compositionally biased region" description="Polar residues" evidence="1">
    <location>
        <begin position="12"/>
        <end position="22"/>
    </location>
</feature>
<protein>
    <submittedName>
        <fullName evidence="2">Uncharacterized protein</fullName>
    </submittedName>
</protein>
<name>A0ABR3ZJW7_9PEZI</name>
<proteinExistence type="predicted"/>
<organism evidence="2 3">
    <name type="scientific">Sporothrix stenoceras</name>
    <dbReference type="NCBI Taxonomy" id="5173"/>
    <lineage>
        <taxon>Eukaryota</taxon>
        <taxon>Fungi</taxon>
        <taxon>Dikarya</taxon>
        <taxon>Ascomycota</taxon>
        <taxon>Pezizomycotina</taxon>
        <taxon>Sordariomycetes</taxon>
        <taxon>Sordariomycetidae</taxon>
        <taxon>Ophiostomatales</taxon>
        <taxon>Ophiostomataceae</taxon>
        <taxon>Sporothrix</taxon>
    </lineage>
</organism>
<accession>A0ABR3ZJW7</accession>
<evidence type="ECO:0000313" key="2">
    <source>
        <dbReference type="EMBL" id="KAL1901013.1"/>
    </source>
</evidence>
<feature type="region of interest" description="Disordered" evidence="1">
    <location>
        <begin position="1"/>
        <end position="124"/>
    </location>
</feature>
<gene>
    <name evidence="2" type="ORF">Sste5346_002077</name>
</gene>
<feature type="compositionally biased region" description="Low complexity" evidence="1">
    <location>
        <begin position="92"/>
        <end position="124"/>
    </location>
</feature>
<evidence type="ECO:0000256" key="1">
    <source>
        <dbReference type="SAM" id="MobiDB-lite"/>
    </source>
</evidence>
<sequence length="566" mass="59607">MAPRGRPPGRKNGSSLGAAQLQSTPKSTPKTAAAPSTAPTKKTTTSTSITSANSTAATPQAAAASAAATPQTSQATPSGKKPAAKKGKLGRPAKGTPRSTNATPASASAAAAANAAAVATPATPATTAAANEIHVIPLSEILASEPVAESIERADEQDPVPMDTANNQPNGTAHAAEQSVLPDESRIADEKETSVIAEDATVISTVPVVTQPTRGRPPNSSRIGKHGPLGYTAANVDLEVITYRQLSEDVDAYTIDLDFCTSQLAQDDLTPQEFRTLQLRVLDLSHQIRHCQHRKEGLEAQRALKGGRPLTRPVPSAPRVSTAGNLLAASATLNANGRRPVPNKRTLSATGFENNGAVGGPVKRARAASEVSLQDTISMHSDSSPAANGNSNGAVTNGHNDVGNHSDIEMVHYTGGGNSNGNGNGHTSFVGNDSYLAKTEDEDNSSMTVRRLGFWKCRLCVSEKYLYAGPDRLPANPSKWPLKDMGKLMSHYFDLHTEHEPEERCVELGDALDDNRGPFEHWLRKSRAQKIPDRSIIDETISELQGGRVPKLLRDLCRAAAAFPGA</sequence>
<dbReference type="Proteomes" id="UP001583186">
    <property type="component" value="Unassembled WGS sequence"/>
</dbReference>
<feature type="region of interest" description="Disordered" evidence="1">
    <location>
        <begin position="336"/>
        <end position="426"/>
    </location>
</feature>
<reference evidence="2 3" key="1">
    <citation type="journal article" date="2024" name="IMA Fungus">
        <title>IMA Genome - F19 : A genome assembly and annotation guide to empower mycologists, including annotated draft genome sequences of Ceratocystis pirilliformis, Diaporthe australafricana, Fusarium ophioides, Paecilomyces lecythidis, and Sporothrix stenoceras.</title>
        <authorList>
            <person name="Aylward J."/>
            <person name="Wilson A.M."/>
            <person name="Visagie C.M."/>
            <person name="Spraker J."/>
            <person name="Barnes I."/>
            <person name="Buitendag C."/>
            <person name="Ceriani C."/>
            <person name="Del Mar Angel L."/>
            <person name="du Plessis D."/>
            <person name="Fuchs T."/>
            <person name="Gasser K."/>
            <person name="Kramer D."/>
            <person name="Li W."/>
            <person name="Munsamy K."/>
            <person name="Piso A."/>
            <person name="Price J.L."/>
            <person name="Sonnekus B."/>
            <person name="Thomas C."/>
            <person name="van der Nest A."/>
            <person name="van Dijk A."/>
            <person name="van Heerden A."/>
            <person name="van Vuuren N."/>
            <person name="Yilmaz N."/>
            <person name="Duong T.A."/>
            <person name="van der Merwe N.A."/>
            <person name="Wingfield M.J."/>
            <person name="Wingfield B.D."/>
        </authorList>
    </citation>
    <scope>NUCLEOTIDE SEQUENCE [LARGE SCALE GENOMIC DNA]</scope>
    <source>
        <strain evidence="2 3">CMW 5346</strain>
    </source>
</reference>
<feature type="compositionally biased region" description="Polar residues" evidence="1">
    <location>
        <begin position="371"/>
        <end position="399"/>
    </location>
</feature>
<feature type="region of interest" description="Disordered" evidence="1">
    <location>
        <begin position="152"/>
        <end position="186"/>
    </location>
</feature>
<feature type="compositionally biased region" description="Gly residues" evidence="1">
    <location>
        <begin position="414"/>
        <end position="424"/>
    </location>
</feature>
<feature type="compositionally biased region" description="Low complexity" evidence="1">
    <location>
        <begin position="23"/>
        <end position="81"/>
    </location>
</feature>
<dbReference type="EMBL" id="JAWCUI010000008">
    <property type="protein sequence ID" value="KAL1901013.1"/>
    <property type="molecule type" value="Genomic_DNA"/>
</dbReference>
<evidence type="ECO:0000313" key="3">
    <source>
        <dbReference type="Proteomes" id="UP001583186"/>
    </source>
</evidence>